<evidence type="ECO:0000313" key="4">
    <source>
        <dbReference type="EMBL" id="KAF5586324.1"/>
    </source>
</evidence>
<evidence type="ECO:0000256" key="1">
    <source>
        <dbReference type="ARBA" id="ARBA00022737"/>
    </source>
</evidence>
<dbReference type="PROSITE" id="PS50297">
    <property type="entry name" value="ANK_REP_REGION"/>
    <property type="match status" value="1"/>
</dbReference>
<dbReference type="Pfam" id="PF12796">
    <property type="entry name" value="Ank_2"/>
    <property type="match status" value="1"/>
</dbReference>
<comment type="caution">
    <text evidence="4">The sequence shown here is derived from an EMBL/GenBank/DDBJ whole genome shotgun (WGS) entry which is preliminary data.</text>
</comment>
<dbReference type="SMART" id="SM00248">
    <property type="entry name" value="ANK"/>
    <property type="match status" value="4"/>
</dbReference>
<feature type="repeat" description="ANK" evidence="3">
    <location>
        <begin position="230"/>
        <end position="262"/>
    </location>
</feature>
<dbReference type="Gene3D" id="1.25.40.20">
    <property type="entry name" value="Ankyrin repeat-containing domain"/>
    <property type="match status" value="1"/>
</dbReference>
<accession>A0A8H5L7Q2</accession>
<dbReference type="SUPFAM" id="SSF48403">
    <property type="entry name" value="Ankyrin repeat"/>
    <property type="match status" value="1"/>
</dbReference>
<evidence type="ECO:0000256" key="2">
    <source>
        <dbReference type="ARBA" id="ARBA00023043"/>
    </source>
</evidence>
<dbReference type="PROSITE" id="PS50088">
    <property type="entry name" value="ANK_REPEAT"/>
    <property type="match status" value="2"/>
</dbReference>
<protein>
    <submittedName>
        <fullName evidence="4">Ankyrin repeat</fullName>
    </submittedName>
</protein>
<dbReference type="PANTHER" id="PTHR24198:SF165">
    <property type="entry name" value="ANKYRIN REPEAT-CONTAINING PROTEIN-RELATED"/>
    <property type="match status" value="1"/>
</dbReference>
<reference evidence="4 5" key="1">
    <citation type="submission" date="2020-05" db="EMBL/GenBank/DDBJ databases">
        <title>Identification and distribution of gene clusters putatively required for synthesis of sphingolipid metabolism inhibitors in phylogenetically diverse species of the filamentous fungus Fusarium.</title>
        <authorList>
            <person name="Kim H.-S."/>
            <person name="Busman M."/>
            <person name="Brown D.W."/>
            <person name="Divon H."/>
            <person name="Uhlig S."/>
            <person name="Proctor R.H."/>
        </authorList>
    </citation>
    <scope>NUCLEOTIDE SEQUENCE [LARGE SCALE GENOMIC DNA]</scope>
    <source>
        <strain evidence="4 5">NRRL 36939</strain>
    </source>
</reference>
<evidence type="ECO:0000313" key="5">
    <source>
        <dbReference type="Proteomes" id="UP000546213"/>
    </source>
</evidence>
<keyword evidence="1" id="KW-0677">Repeat</keyword>
<name>A0A8H5L7Q2_9HYPO</name>
<dbReference type="InterPro" id="IPR036770">
    <property type="entry name" value="Ankyrin_rpt-contain_sf"/>
</dbReference>
<proteinExistence type="predicted"/>
<dbReference type="PANTHER" id="PTHR24198">
    <property type="entry name" value="ANKYRIN REPEAT AND PROTEIN KINASE DOMAIN-CONTAINING PROTEIN"/>
    <property type="match status" value="1"/>
</dbReference>
<dbReference type="Proteomes" id="UP000546213">
    <property type="component" value="Unassembled WGS sequence"/>
</dbReference>
<dbReference type="EMBL" id="JAAOAS010000196">
    <property type="protein sequence ID" value="KAF5586324.1"/>
    <property type="molecule type" value="Genomic_DNA"/>
</dbReference>
<keyword evidence="2 3" id="KW-0040">ANK repeat</keyword>
<gene>
    <name evidence="4" type="ORF">FPCIR_7933</name>
</gene>
<dbReference type="InterPro" id="IPR002110">
    <property type="entry name" value="Ankyrin_rpt"/>
</dbReference>
<evidence type="ECO:0000256" key="3">
    <source>
        <dbReference type="PROSITE-ProRule" id="PRU00023"/>
    </source>
</evidence>
<keyword evidence="5" id="KW-1185">Reference proteome</keyword>
<feature type="repeat" description="ANK" evidence="3">
    <location>
        <begin position="117"/>
        <end position="149"/>
    </location>
</feature>
<dbReference type="AlphaFoldDB" id="A0A8H5L7Q2"/>
<organism evidence="4 5">
    <name type="scientific">Fusarium pseudocircinatum</name>
    <dbReference type="NCBI Taxonomy" id="56676"/>
    <lineage>
        <taxon>Eukaryota</taxon>
        <taxon>Fungi</taxon>
        <taxon>Dikarya</taxon>
        <taxon>Ascomycota</taxon>
        <taxon>Pezizomycotina</taxon>
        <taxon>Sordariomycetes</taxon>
        <taxon>Hypocreomycetidae</taxon>
        <taxon>Hypocreales</taxon>
        <taxon>Nectriaceae</taxon>
        <taxon>Fusarium</taxon>
        <taxon>Fusarium fujikuroi species complex</taxon>
    </lineage>
</organism>
<sequence length="304" mass="33784">MDLNRRSSFTPWSGVEIVVGDPILDVTPGVLPVAGPKPDLEATMGDDAANAFEVGYTPLQVACYHRAFRSVKTRLEAGADPRVLTPDKYGLIDIVLRNDIAKYLMEKGATVNTLSPNYGSKLHLATSDGSMDLVKLLLKAGADPDLVDLEYSESHLYTALGIQDERKLKEMVRYLVDEAKVPVEKLGGKFGYPILRATHRASHRDSPYSGHQLVRFLIKRKVRLDVSDNQGRRAVHFACKLPLPDSLKTLVTAGTDIHSADKFGRKPIHFTASNPYNRCLDYLLEILGSTDVDVKDHDQWSPWM</sequence>
<dbReference type="OrthoDB" id="341259at2759"/>